<evidence type="ECO:0000313" key="11">
    <source>
        <dbReference type="Proteomes" id="UP001500466"/>
    </source>
</evidence>
<evidence type="ECO:0000256" key="9">
    <source>
        <dbReference type="SAM" id="Phobius"/>
    </source>
</evidence>
<feature type="transmembrane region" description="Helical" evidence="9">
    <location>
        <begin position="314"/>
        <end position="338"/>
    </location>
</feature>
<dbReference type="PANTHER" id="PTHR30472:SF24">
    <property type="entry name" value="FERRIC ENTEROBACTIN TRANSPORT SYSTEM PERMEASE PROTEIN FEPG"/>
    <property type="match status" value="1"/>
</dbReference>
<feature type="transmembrane region" description="Helical" evidence="9">
    <location>
        <begin position="274"/>
        <end position="294"/>
    </location>
</feature>
<dbReference type="InterPro" id="IPR000522">
    <property type="entry name" value="ABC_transptr_permease_BtuC"/>
</dbReference>
<evidence type="ECO:0000256" key="4">
    <source>
        <dbReference type="ARBA" id="ARBA00022475"/>
    </source>
</evidence>
<organism evidence="10 11">
    <name type="scientific">Yinghuangia aomiensis</name>
    <dbReference type="NCBI Taxonomy" id="676205"/>
    <lineage>
        <taxon>Bacteria</taxon>
        <taxon>Bacillati</taxon>
        <taxon>Actinomycetota</taxon>
        <taxon>Actinomycetes</taxon>
        <taxon>Kitasatosporales</taxon>
        <taxon>Streptomycetaceae</taxon>
        <taxon>Yinghuangia</taxon>
    </lineage>
</organism>
<evidence type="ECO:0000256" key="6">
    <source>
        <dbReference type="ARBA" id="ARBA00022989"/>
    </source>
</evidence>
<keyword evidence="11" id="KW-1185">Reference proteome</keyword>
<evidence type="ECO:0000256" key="3">
    <source>
        <dbReference type="ARBA" id="ARBA00022448"/>
    </source>
</evidence>
<evidence type="ECO:0000256" key="1">
    <source>
        <dbReference type="ARBA" id="ARBA00004651"/>
    </source>
</evidence>
<name>A0ABP9HIC6_9ACTN</name>
<dbReference type="SUPFAM" id="SSF81345">
    <property type="entry name" value="ABC transporter involved in vitamin B12 uptake, BtuC"/>
    <property type="match status" value="1"/>
</dbReference>
<gene>
    <name evidence="10" type="ORF">GCM10023205_41500</name>
</gene>
<dbReference type="Gene3D" id="1.10.3470.10">
    <property type="entry name" value="ABC transporter involved in vitamin B12 uptake, BtuC"/>
    <property type="match status" value="1"/>
</dbReference>
<evidence type="ECO:0000256" key="2">
    <source>
        <dbReference type="ARBA" id="ARBA00007935"/>
    </source>
</evidence>
<keyword evidence="7 9" id="KW-0472">Membrane</keyword>
<keyword evidence="4" id="KW-1003">Cell membrane</keyword>
<evidence type="ECO:0000256" key="5">
    <source>
        <dbReference type="ARBA" id="ARBA00022692"/>
    </source>
</evidence>
<dbReference type="CDD" id="cd06550">
    <property type="entry name" value="TM_ABC_iron-siderophores_like"/>
    <property type="match status" value="1"/>
</dbReference>
<feature type="transmembrane region" description="Helical" evidence="9">
    <location>
        <begin position="101"/>
        <end position="122"/>
    </location>
</feature>
<feature type="transmembrane region" description="Helical" evidence="9">
    <location>
        <begin position="345"/>
        <end position="362"/>
    </location>
</feature>
<dbReference type="Proteomes" id="UP001500466">
    <property type="component" value="Unassembled WGS sequence"/>
</dbReference>
<comment type="subcellular location">
    <subcellularLocation>
        <location evidence="1">Cell membrane</location>
        <topology evidence="1">Multi-pass membrane protein</topology>
    </subcellularLocation>
</comment>
<evidence type="ECO:0000256" key="8">
    <source>
        <dbReference type="SAM" id="MobiDB-lite"/>
    </source>
</evidence>
<keyword evidence="6 9" id="KW-1133">Transmembrane helix</keyword>
<feature type="transmembrane region" description="Helical" evidence="9">
    <location>
        <begin position="47"/>
        <end position="73"/>
    </location>
</feature>
<protein>
    <submittedName>
        <fullName evidence="10">Iron chelate uptake ABC transporter family permease subunit</fullName>
    </submittedName>
</protein>
<feature type="compositionally biased region" description="Pro residues" evidence="8">
    <location>
        <begin position="16"/>
        <end position="26"/>
    </location>
</feature>
<comment type="caution">
    <text evidence="10">The sequence shown here is derived from an EMBL/GenBank/DDBJ whole genome shotgun (WGS) entry which is preliminary data.</text>
</comment>
<dbReference type="EMBL" id="BAABHS010000014">
    <property type="protein sequence ID" value="GAA4971402.1"/>
    <property type="molecule type" value="Genomic_DNA"/>
</dbReference>
<evidence type="ECO:0000256" key="7">
    <source>
        <dbReference type="ARBA" id="ARBA00023136"/>
    </source>
</evidence>
<dbReference type="InterPro" id="IPR037294">
    <property type="entry name" value="ABC_BtuC-like"/>
</dbReference>
<keyword evidence="5 9" id="KW-0812">Transmembrane</keyword>
<evidence type="ECO:0000313" key="10">
    <source>
        <dbReference type="EMBL" id="GAA4971402.1"/>
    </source>
</evidence>
<dbReference type="PANTHER" id="PTHR30472">
    <property type="entry name" value="FERRIC ENTEROBACTIN TRANSPORT SYSTEM PERMEASE PROTEIN"/>
    <property type="match status" value="1"/>
</dbReference>
<feature type="transmembrane region" description="Helical" evidence="9">
    <location>
        <begin position="230"/>
        <end position="248"/>
    </location>
</feature>
<comment type="similarity">
    <text evidence="2">Belongs to the binding-protein-dependent transport system permease family. FecCD subfamily.</text>
</comment>
<dbReference type="Pfam" id="PF01032">
    <property type="entry name" value="FecCD"/>
    <property type="match status" value="1"/>
</dbReference>
<feature type="transmembrane region" description="Helical" evidence="9">
    <location>
        <begin position="185"/>
        <end position="204"/>
    </location>
</feature>
<dbReference type="RefSeq" id="WP_345677065.1">
    <property type="nucleotide sequence ID" value="NZ_BAABHS010000014.1"/>
</dbReference>
<reference evidence="11" key="1">
    <citation type="journal article" date="2019" name="Int. J. Syst. Evol. Microbiol.">
        <title>The Global Catalogue of Microorganisms (GCM) 10K type strain sequencing project: providing services to taxonomists for standard genome sequencing and annotation.</title>
        <authorList>
            <consortium name="The Broad Institute Genomics Platform"/>
            <consortium name="The Broad Institute Genome Sequencing Center for Infectious Disease"/>
            <person name="Wu L."/>
            <person name="Ma J."/>
        </authorList>
    </citation>
    <scope>NUCLEOTIDE SEQUENCE [LARGE SCALE GENOMIC DNA]</scope>
    <source>
        <strain evidence="11">JCM 17986</strain>
    </source>
</reference>
<keyword evidence="3" id="KW-0813">Transport</keyword>
<feature type="transmembrane region" description="Helical" evidence="9">
    <location>
        <begin position="134"/>
        <end position="152"/>
    </location>
</feature>
<proteinExistence type="inferred from homology"/>
<sequence>MTALTTRPEPGAAKPAGPPSRPPGRPRPAGHGLLRHRRASFLVHRRSAVVAGVLLLLLAAAFVTALCVGETYVSPLDALRSVFGVPNDNDFVVGTLRLPRVVTGVLVGLAFGAAGSLIQTVARNPLASPDVIGITRGAGACVVGFLVLGGMSSGDIPYAALLGGIGAAALVYLLAWRRGLQAQRFVLIGVGISLALVSVTNMLLTKADVVLAQQAKVWMSGSLNGRGWDYAQPLALTLLVLLPFLAWAGRAQRTAGFDDDTATSLGIRLGRTRLGLAVIGIVLASAATAAAGPVEFVALMAPQVARRLARTPQIPLVSSALVGALIVCVADIGARLLFSPTELPVGVVTAAIGGPYLLWLLTRSRTGGAA</sequence>
<accession>A0ABP9HIC6</accession>
<feature type="transmembrane region" description="Helical" evidence="9">
    <location>
        <begin position="158"/>
        <end position="176"/>
    </location>
</feature>
<feature type="region of interest" description="Disordered" evidence="8">
    <location>
        <begin position="1"/>
        <end position="31"/>
    </location>
</feature>